<dbReference type="SUPFAM" id="SSF54534">
    <property type="entry name" value="FKBP-like"/>
    <property type="match status" value="1"/>
</dbReference>
<reference evidence="1" key="1">
    <citation type="submission" date="2023-05" db="EMBL/GenBank/DDBJ databases">
        <title>Nepenthes gracilis genome sequencing.</title>
        <authorList>
            <person name="Fukushima K."/>
        </authorList>
    </citation>
    <scope>NUCLEOTIDE SEQUENCE</scope>
    <source>
        <strain evidence="1">SING2019-196</strain>
    </source>
</reference>
<proteinExistence type="predicted"/>
<name>A0AAD3T8Y5_NEPGR</name>
<sequence>MTMKKGDVALSTIAHEYALGSSGFQHELAVVSHNSTVYNEVELASFEKEKVILSPGHALSFIAVGGGIVT</sequence>
<dbReference type="Proteomes" id="UP001279734">
    <property type="component" value="Unassembled WGS sequence"/>
</dbReference>
<dbReference type="Gene3D" id="3.10.50.40">
    <property type="match status" value="1"/>
</dbReference>
<keyword evidence="2" id="KW-1185">Reference proteome</keyword>
<dbReference type="InterPro" id="IPR046357">
    <property type="entry name" value="PPIase_dom_sf"/>
</dbReference>
<comment type="caution">
    <text evidence="1">The sequence shown here is derived from an EMBL/GenBank/DDBJ whole genome shotgun (WGS) entry which is preliminary data.</text>
</comment>
<evidence type="ECO:0000313" key="2">
    <source>
        <dbReference type="Proteomes" id="UP001279734"/>
    </source>
</evidence>
<accession>A0AAD3T8Y5</accession>
<evidence type="ECO:0000313" key="1">
    <source>
        <dbReference type="EMBL" id="GMH25653.1"/>
    </source>
</evidence>
<gene>
    <name evidence="1" type="ORF">Nepgr_027496</name>
</gene>
<dbReference type="EMBL" id="BSYO01000029">
    <property type="protein sequence ID" value="GMH25653.1"/>
    <property type="molecule type" value="Genomic_DNA"/>
</dbReference>
<dbReference type="GO" id="GO:0003755">
    <property type="term" value="F:peptidyl-prolyl cis-trans isomerase activity"/>
    <property type="evidence" value="ECO:0007669"/>
    <property type="project" value="InterPro"/>
</dbReference>
<organism evidence="1 2">
    <name type="scientific">Nepenthes gracilis</name>
    <name type="common">Slender pitcher plant</name>
    <dbReference type="NCBI Taxonomy" id="150966"/>
    <lineage>
        <taxon>Eukaryota</taxon>
        <taxon>Viridiplantae</taxon>
        <taxon>Streptophyta</taxon>
        <taxon>Embryophyta</taxon>
        <taxon>Tracheophyta</taxon>
        <taxon>Spermatophyta</taxon>
        <taxon>Magnoliopsida</taxon>
        <taxon>eudicotyledons</taxon>
        <taxon>Gunneridae</taxon>
        <taxon>Pentapetalae</taxon>
        <taxon>Caryophyllales</taxon>
        <taxon>Nepenthaceae</taxon>
        <taxon>Nepenthes</taxon>
    </lineage>
</organism>
<protein>
    <submittedName>
        <fullName evidence="1">Uncharacterized protein</fullName>
    </submittedName>
</protein>
<dbReference type="AlphaFoldDB" id="A0AAD3T8Y5"/>